<reference evidence="2" key="1">
    <citation type="submission" date="2020-10" db="EMBL/GenBank/DDBJ databases">
        <authorList>
            <person name="Gilroy R."/>
        </authorList>
    </citation>
    <scope>NUCLEOTIDE SEQUENCE</scope>
    <source>
        <strain evidence="2">10669</strain>
    </source>
</reference>
<dbReference type="SUPFAM" id="SSF56954">
    <property type="entry name" value="Outer membrane efflux proteins (OEP)"/>
    <property type="match status" value="1"/>
</dbReference>
<gene>
    <name evidence="2" type="ORF">IAC75_03910</name>
</gene>
<dbReference type="Proteomes" id="UP000886812">
    <property type="component" value="Unassembled WGS sequence"/>
</dbReference>
<dbReference type="EMBL" id="DVOG01000100">
    <property type="protein sequence ID" value="HIV04280.1"/>
    <property type="molecule type" value="Genomic_DNA"/>
</dbReference>
<evidence type="ECO:0000313" key="2">
    <source>
        <dbReference type="EMBL" id="HIV04280.1"/>
    </source>
</evidence>
<protein>
    <submittedName>
        <fullName evidence="2">TolC family protein</fullName>
    </submittedName>
</protein>
<dbReference type="PANTHER" id="PTHR30203">
    <property type="entry name" value="OUTER MEMBRANE CATION EFFLUX PROTEIN"/>
    <property type="match status" value="1"/>
</dbReference>
<evidence type="ECO:0000256" key="1">
    <source>
        <dbReference type="SAM" id="SignalP"/>
    </source>
</evidence>
<dbReference type="PROSITE" id="PS51257">
    <property type="entry name" value="PROKAR_LIPOPROTEIN"/>
    <property type="match status" value="1"/>
</dbReference>
<dbReference type="InterPro" id="IPR010131">
    <property type="entry name" value="MdtP/NodT-like"/>
</dbReference>
<sequence>MKKAASCLSLAALAALAASCASYEAAPIDLPAETAAWRERSAAAAGTRAALSFADAKTIGLILSPELNRARAQLAKSRDVEKESGWWEDPSLSLSVKRVLNTGAQPWAYSPGFALTVPVTGLPALAEEAAAHYAEADFWTLAQAETDFSAALAETWTDYAVAEKKREIIDAYLKKLLEEKTRLEKLCAAGEVSAAELQKENDRFNATAGEKRDVEMTLAALRAEIAQKIGLAPETAAALKFSADLPRDVPAPVPSPTAEQLAALPKIRASLAAYDASETALKTEIRRQYPELSLSPSYEVDGNDEFADSLTLGVGFSLPLWNRNRLGVASAKGDREIARTETLLLWQDQFHALRRLEREQEIAQTHCRAQAERSRGFAERTKKIYAEIDAGETSPAALSEAAQQNFSAALDYWNALGDYLKARIRILAMTVESAPPETAAARER</sequence>
<dbReference type="AlphaFoldDB" id="A0A9D1NJZ5"/>
<feature type="signal peptide" evidence="1">
    <location>
        <begin position="1"/>
        <end position="17"/>
    </location>
</feature>
<dbReference type="PANTHER" id="PTHR30203:SF23">
    <property type="entry name" value="OUTER MEMBRANE EFFLUX PROTEIN"/>
    <property type="match status" value="1"/>
</dbReference>
<comment type="caution">
    <text evidence="2">The sequence shown here is derived from an EMBL/GenBank/DDBJ whole genome shotgun (WGS) entry which is preliminary data.</text>
</comment>
<keyword evidence="1" id="KW-0732">Signal</keyword>
<evidence type="ECO:0000313" key="3">
    <source>
        <dbReference type="Proteomes" id="UP000886812"/>
    </source>
</evidence>
<organism evidence="2 3">
    <name type="scientific">Candidatus Spyradosoma merdigallinarum</name>
    <dbReference type="NCBI Taxonomy" id="2840950"/>
    <lineage>
        <taxon>Bacteria</taxon>
        <taxon>Pseudomonadati</taxon>
        <taxon>Verrucomicrobiota</taxon>
        <taxon>Opitutia</taxon>
        <taxon>Opitutia incertae sedis</taxon>
        <taxon>Candidatus Spyradosoma</taxon>
    </lineage>
</organism>
<name>A0A9D1NJZ5_9BACT</name>
<dbReference type="GO" id="GO:0015562">
    <property type="term" value="F:efflux transmembrane transporter activity"/>
    <property type="evidence" value="ECO:0007669"/>
    <property type="project" value="InterPro"/>
</dbReference>
<proteinExistence type="predicted"/>
<accession>A0A9D1NJZ5</accession>
<feature type="chain" id="PRO_5039719358" evidence="1">
    <location>
        <begin position="18"/>
        <end position="444"/>
    </location>
</feature>
<reference evidence="2" key="2">
    <citation type="journal article" date="2021" name="PeerJ">
        <title>Extensive microbial diversity within the chicken gut microbiome revealed by metagenomics and culture.</title>
        <authorList>
            <person name="Gilroy R."/>
            <person name="Ravi A."/>
            <person name="Getino M."/>
            <person name="Pursley I."/>
            <person name="Horton D.L."/>
            <person name="Alikhan N.F."/>
            <person name="Baker D."/>
            <person name="Gharbi K."/>
            <person name="Hall N."/>
            <person name="Watson M."/>
            <person name="Adriaenssens E.M."/>
            <person name="Foster-Nyarko E."/>
            <person name="Jarju S."/>
            <person name="Secka A."/>
            <person name="Antonio M."/>
            <person name="Oren A."/>
            <person name="Chaudhuri R.R."/>
            <person name="La Ragione R."/>
            <person name="Hildebrand F."/>
            <person name="Pallen M.J."/>
        </authorList>
    </citation>
    <scope>NUCLEOTIDE SEQUENCE</scope>
    <source>
        <strain evidence="2">10669</strain>
    </source>
</reference>
<dbReference type="Gene3D" id="1.20.1600.10">
    <property type="entry name" value="Outer membrane efflux proteins (OEP)"/>
    <property type="match status" value="1"/>
</dbReference>